<evidence type="ECO:0000313" key="2">
    <source>
        <dbReference type="EMBL" id="AMD92149.1"/>
    </source>
</evidence>
<name>A0A120KMU5_9BACT</name>
<protein>
    <recommendedName>
        <fullName evidence="1">FlgO domain-containing protein</fullName>
    </recommendedName>
</protein>
<dbReference type="InterPro" id="IPR041215">
    <property type="entry name" value="FlgO_dom"/>
</dbReference>
<reference evidence="3" key="1">
    <citation type="submission" date="2016-02" db="EMBL/GenBank/DDBJ databases">
        <authorList>
            <person name="Holder M.E."/>
            <person name="Ajami N.J."/>
            <person name="Petrosino J.F."/>
        </authorList>
    </citation>
    <scope>NUCLEOTIDE SEQUENCE [LARGE SCALE GENOMIC DNA]</scope>
    <source>
        <strain evidence="3">DSM 12838</strain>
    </source>
</reference>
<feature type="domain" description="FlgO" evidence="1">
    <location>
        <begin position="58"/>
        <end position="186"/>
    </location>
</feature>
<sequence>MLSGRNSFVCMRCLMPARGFKKAFFLFLLAMVTACSGMPRILSSLPGMQPQLLQSSYGAADDLHDQLEDTDVAGYPMLVASFVNSGDFERTSNLGRLLSEQVASRLSQHGYAVKEIQLREDELAVRRKAGVFALSRNLSKVNPELEALSILVGTYTVIERQIYVNVRVLNIQDGVVLASSDFRLPYIRQRQTPAPDAGSDAVPSAGTRL</sequence>
<accession>A0A120KMU5</accession>
<dbReference type="Proteomes" id="UP000063964">
    <property type="component" value="Chromosome"/>
</dbReference>
<dbReference type="STRING" id="888061.AXF15_02855"/>
<dbReference type="KEGG" id="doa:AXF15_02855"/>
<evidence type="ECO:0000259" key="1">
    <source>
        <dbReference type="Pfam" id="PF17680"/>
    </source>
</evidence>
<evidence type="ECO:0000313" key="3">
    <source>
        <dbReference type="Proteomes" id="UP000063964"/>
    </source>
</evidence>
<organism evidence="2 3">
    <name type="scientific">Desulfomicrobium orale DSM 12838</name>
    <dbReference type="NCBI Taxonomy" id="888061"/>
    <lineage>
        <taxon>Bacteria</taxon>
        <taxon>Pseudomonadati</taxon>
        <taxon>Thermodesulfobacteriota</taxon>
        <taxon>Desulfovibrionia</taxon>
        <taxon>Desulfovibrionales</taxon>
        <taxon>Desulfomicrobiaceae</taxon>
        <taxon>Desulfomicrobium</taxon>
    </lineage>
</organism>
<dbReference type="AlphaFoldDB" id="A0A120KMU5"/>
<dbReference type="Pfam" id="PF17680">
    <property type="entry name" value="FlgO"/>
    <property type="match status" value="1"/>
</dbReference>
<dbReference type="EMBL" id="CP014230">
    <property type="protein sequence ID" value="AMD92149.1"/>
    <property type="molecule type" value="Genomic_DNA"/>
</dbReference>
<dbReference type="PROSITE" id="PS51257">
    <property type="entry name" value="PROKAR_LIPOPROTEIN"/>
    <property type="match status" value="1"/>
</dbReference>
<keyword evidence="3" id="KW-1185">Reference proteome</keyword>
<gene>
    <name evidence="2" type="ORF">AXF15_02855</name>
</gene>
<proteinExistence type="predicted"/>